<feature type="transmembrane region" description="Helical" evidence="7">
    <location>
        <begin position="6"/>
        <end position="28"/>
    </location>
</feature>
<name>A0A1D7TL02_9BACT</name>
<dbReference type="PANTHER" id="PTHR30086">
    <property type="entry name" value="ARGININE EXPORTER PROTEIN ARGO"/>
    <property type="match status" value="1"/>
</dbReference>
<feature type="transmembrane region" description="Helical" evidence="7">
    <location>
        <begin position="40"/>
        <end position="63"/>
    </location>
</feature>
<dbReference type="EMBL" id="CP017111">
    <property type="protein sequence ID" value="AOO65679.1"/>
    <property type="molecule type" value="Genomic_DNA"/>
</dbReference>
<dbReference type="KEGG" id="shal:SHALO_1908"/>
<dbReference type="PATRIC" id="fig|1193502.14.peg.1939"/>
<evidence type="ECO:0000256" key="2">
    <source>
        <dbReference type="ARBA" id="ARBA00007928"/>
    </source>
</evidence>
<gene>
    <name evidence="8" type="ORF">SHALO_1908</name>
</gene>
<dbReference type="AlphaFoldDB" id="A0A1D7TL02"/>
<comment type="subcellular location">
    <subcellularLocation>
        <location evidence="1">Cell membrane</location>
        <topology evidence="1">Multi-pass membrane protein</topology>
    </subcellularLocation>
</comment>
<dbReference type="STRING" id="1193502.SHALO_1908"/>
<feature type="transmembrane region" description="Helical" evidence="7">
    <location>
        <begin position="151"/>
        <end position="172"/>
    </location>
</feature>
<dbReference type="GO" id="GO:0042970">
    <property type="term" value="F:homoserine transmembrane transporter activity"/>
    <property type="evidence" value="ECO:0007669"/>
    <property type="project" value="TreeGrafter"/>
</dbReference>
<sequence>MALHTWLLYTMVAFIAIASPGPAVLLAINNSVSYDLKATFFSSLGNAIGLFVLSSAAMLGLGVVLKTSLVLFLAFKILGACYLIYIGIKQFRALGSIFKQVDLGRHKSVAHYAKIFQKGFLVCITNPKPIIFFTALFPPFLNPEAPLLEQFFILTLTFMLLSFGTLMCYAFFAKRFKSWFLTHQRALWFNRVSGAIFIALGFGLLGLERK</sequence>
<dbReference type="GO" id="GO:0005886">
    <property type="term" value="C:plasma membrane"/>
    <property type="evidence" value="ECO:0007669"/>
    <property type="project" value="UniProtKB-SubCell"/>
</dbReference>
<evidence type="ECO:0000256" key="6">
    <source>
        <dbReference type="ARBA" id="ARBA00023136"/>
    </source>
</evidence>
<dbReference type="Pfam" id="PF01810">
    <property type="entry name" value="LysE"/>
    <property type="match status" value="1"/>
</dbReference>
<keyword evidence="3" id="KW-1003">Cell membrane</keyword>
<comment type="similarity">
    <text evidence="2">Belongs to the Rht family.</text>
</comment>
<reference evidence="9" key="1">
    <citation type="submission" date="2016-08" db="EMBL/GenBank/DDBJ databases">
        <title>Complete genome sequence of the organohalide-respiring Epsilonproteobacterium Sulfurospirillum halorespirans.</title>
        <authorList>
            <person name="Goris T."/>
            <person name="Zimmermann J."/>
            <person name="Schenz B."/>
            <person name="Lemos M."/>
            <person name="Hackermueller J."/>
            <person name="Diekert G."/>
        </authorList>
    </citation>
    <scope>NUCLEOTIDE SEQUENCE [LARGE SCALE GENOMIC DNA]</scope>
    <source>
        <strain>DSM 13726</strain>
        <strain evidence="9">PCE-M2</strain>
    </source>
</reference>
<keyword evidence="4 7" id="KW-0812">Transmembrane</keyword>
<keyword evidence="5 7" id="KW-1133">Transmembrane helix</keyword>
<feature type="transmembrane region" description="Helical" evidence="7">
    <location>
        <begin position="69"/>
        <end position="88"/>
    </location>
</feature>
<organism evidence="8 9">
    <name type="scientific">Sulfurospirillum halorespirans DSM 13726</name>
    <dbReference type="NCBI Taxonomy" id="1193502"/>
    <lineage>
        <taxon>Bacteria</taxon>
        <taxon>Pseudomonadati</taxon>
        <taxon>Campylobacterota</taxon>
        <taxon>Epsilonproteobacteria</taxon>
        <taxon>Campylobacterales</taxon>
        <taxon>Sulfurospirillaceae</taxon>
        <taxon>Sulfurospirillum</taxon>
    </lineage>
</organism>
<evidence type="ECO:0000313" key="9">
    <source>
        <dbReference type="Proteomes" id="UP000094609"/>
    </source>
</evidence>
<keyword evidence="6 7" id="KW-0472">Membrane</keyword>
<evidence type="ECO:0000256" key="5">
    <source>
        <dbReference type="ARBA" id="ARBA00022989"/>
    </source>
</evidence>
<protein>
    <submittedName>
        <fullName evidence="8">Homoserine/threonine exporter, RhtB-like</fullName>
    </submittedName>
</protein>
<dbReference type="PIRSF" id="PIRSF006324">
    <property type="entry name" value="LeuE"/>
    <property type="match status" value="1"/>
</dbReference>
<feature type="transmembrane region" description="Helical" evidence="7">
    <location>
        <begin position="188"/>
        <end position="207"/>
    </location>
</feature>
<evidence type="ECO:0000256" key="3">
    <source>
        <dbReference type="ARBA" id="ARBA00022475"/>
    </source>
</evidence>
<evidence type="ECO:0000256" key="1">
    <source>
        <dbReference type="ARBA" id="ARBA00004651"/>
    </source>
</evidence>
<proteinExistence type="inferred from homology"/>
<dbReference type="InterPro" id="IPR001123">
    <property type="entry name" value="LeuE-type"/>
</dbReference>
<keyword evidence="9" id="KW-1185">Reference proteome</keyword>
<dbReference type="Proteomes" id="UP000094609">
    <property type="component" value="Chromosome"/>
</dbReference>
<dbReference type="PANTHER" id="PTHR30086:SF14">
    <property type="entry name" value="HOMOSERINE_HOMOSERINE LACTONE EFFLUX PROTEIN"/>
    <property type="match status" value="1"/>
</dbReference>
<accession>A0A1D7TL02</accession>
<evidence type="ECO:0000256" key="4">
    <source>
        <dbReference type="ARBA" id="ARBA00022692"/>
    </source>
</evidence>
<evidence type="ECO:0000313" key="8">
    <source>
        <dbReference type="EMBL" id="AOO65679.1"/>
    </source>
</evidence>
<evidence type="ECO:0000256" key="7">
    <source>
        <dbReference type="SAM" id="Phobius"/>
    </source>
</evidence>